<evidence type="ECO:0000313" key="4">
    <source>
        <dbReference type="Proteomes" id="UP000472676"/>
    </source>
</evidence>
<keyword evidence="2" id="KW-1133">Transmembrane helix</keyword>
<comment type="caution">
    <text evidence="3">The sequence shown here is derived from an EMBL/GenBank/DDBJ whole genome shotgun (WGS) entry which is preliminary data.</text>
</comment>
<feature type="region of interest" description="Disordered" evidence="1">
    <location>
        <begin position="77"/>
        <end position="97"/>
    </location>
</feature>
<reference evidence="3 4" key="1">
    <citation type="journal article" date="2014" name="Int. J. Syst. Evol. Microbiol.">
        <title>Solimonas terrae sp. nov., isolated from soil.</title>
        <authorList>
            <person name="Kim S.J."/>
            <person name="Moon J.Y."/>
            <person name="Weon H.Y."/>
            <person name="Ahn J.H."/>
            <person name="Chen W.M."/>
            <person name="Kwon S.W."/>
        </authorList>
    </citation>
    <scope>NUCLEOTIDE SEQUENCE [LARGE SCALE GENOMIC DNA]</scope>
    <source>
        <strain evidence="3 4">KIS83-12</strain>
    </source>
</reference>
<evidence type="ECO:0000313" key="3">
    <source>
        <dbReference type="EMBL" id="NGY03217.1"/>
    </source>
</evidence>
<keyword evidence="4" id="KW-1185">Reference proteome</keyword>
<keyword evidence="2" id="KW-0472">Membrane</keyword>
<feature type="compositionally biased region" description="Pro residues" evidence="1">
    <location>
        <begin position="88"/>
        <end position="97"/>
    </location>
</feature>
<dbReference type="AlphaFoldDB" id="A0A6M2BM56"/>
<accession>A0A6M2BM56</accession>
<keyword evidence="2" id="KW-0812">Transmembrane</keyword>
<evidence type="ECO:0000256" key="2">
    <source>
        <dbReference type="SAM" id="Phobius"/>
    </source>
</evidence>
<dbReference type="RefSeq" id="WP_166250642.1">
    <property type="nucleotide sequence ID" value="NZ_JAAMOW010000001.1"/>
</dbReference>
<dbReference type="EMBL" id="JAAMOW010000001">
    <property type="protein sequence ID" value="NGY03217.1"/>
    <property type="molecule type" value="Genomic_DNA"/>
</dbReference>
<dbReference type="InterPro" id="IPR054636">
    <property type="entry name" value="CydP"/>
</dbReference>
<dbReference type="NCBIfam" id="NF045611">
    <property type="entry name" value="small_CydP"/>
    <property type="match status" value="1"/>
</dbReference>
<evidence type="ECO:0000256" key="1">
    <source>
        <dbReference type="SAM" id="MobiDB-lite"/>
    </source>
</evidence>
<dbReference type="Proteomes" id="UP000472676">
    <property type="component" value="Unassembled WGS sequence"/>
</dbReference>
<name>A0A6M2BM56_9GAMM</name>
<protein>
    <submittedName>
        <fullName evidence="3">Uncharacterized protein</fullName>
    </submittedName>
</protein>
<proteinExistence type="predicted"/>
<organism evidence="3 4">
    <name type="scientific">Solimonas terrae</name>
    <dbReference type="NCBI Taxonomy" id="1396819"/>
    <lineage>
        <taxon>Bacteria</taxon>
        <taxon>Pseudomonadati</taxon>
        <taxon>Pseudomonadota</taxon>
        <taxon>Gammaproteobacteria</taxon>
        <taxon>Nevskiales</taxon>
        <taxon>Nevskiaceae</taxon>
        <taxon>Solimonas</taxon>
    </lineage>
</organism>
<gene>
    <name evidence="3" type="ORF">G7Y85_00415</name>
</gene>
<sequence length="97" mass="10334">MTVVKAYGRPLSDDAGLPATLVRAVNTPSPPCPAARTHRSDRLRRGITVVLLVKLLAIVLLWFAFVRPHGIRIDGHRAGESVLGGPASPAPLTEPQP</sequence>
<feature type="transmembrane region" description="Helical" evidence="2">
    <location>
        <begin position="46"/>
        <end position="65"/>
    </location>
</feature>